<sequence length="255" mass="29500">MLNRWINRLVRSEERRHQLLRKPRISWPSLLQTGSGGKLQALCRHPFPERLCIQVELKPTMVLHKEITATVNVDDQQYSPTPIYQQLDKDRKRLYGRCSSIDLVIKAWHAVDHESIGVKLTQPSNKILYTKNYFTCSTSIVDQQTVENHRMANAASKRKHIHPYGGYLGPDAHVGDALYMTLTPNDIETKINIHSYDELLEQRINLFDVNSMYGVQCIDPTERHKILPLMSLIKQGEIPTTVESDHKKKLLLRKQ</sequence>
<dbReference type="Proteomes" id="UP000594001">
    <property type="component" value="Chromosome"/>
</dbReference>
<dbReference type="KEGG" id="pbal:CPBP_00170"/>
<proteinExistence type="predicted"/>
<name>A0A7L9RSP7_9PROT</name>
<protein>
    <submittedName>
        <fullName evidence="1">Uncharacterized protein</fullName>
    </submittedName>
</protein>
<dbReference type="AlphaFoldDB" id="A0A7L9RSP7"/>
<dbReference type="EMBL" id="CP054719">
    <property type="protein sequence ID" value="QOL19418.1"/>
    <property type="molecule type" value="Genomic_DNA"/>
</dbReference>
<gene>
    <name evidence="1" type="ORF">CPBP_00170</name>
</gene>
<organism evidence="1 2">
    <name type="scientific">Candidatus Bodocaedibacter vickermanii</name>
    <dbReference type="NCBI Taxonomy" id="2741701"/>
    <lineage>
        <taxon>Bacteria</taxon>
        <taxon>Pseudomonadati</taxon>
        <taxon>Pseudomonadota</taxon>
        <taxon>Alphaproteobacteria</taxon>
        <taxon>Holosporales</taxon>
        <taxon>Candidatus Paracaedibacteraceae</taxon>
        <taxon>Candidatus Bodocaedibacter</taxon>
    </lineage>
</organism>
<dbReference type="RefSeq" id="WP_350332171.1">
    <property type="nucleotide sequence ID" value="NZ_CP054719.1"/>
</dbReference>
<keyword evidence="2" id="KW-1185">Reference proteome</keyword>
<evidence type="ECO:0000313" key="2">
    <source>
        <dbReference type="Proteomes" id="UP000594001"/>
    </source>
</evidence>
<reference evidence="1 2" key="1">
    <citation type="submission" date="2020-06" db="EMBL/GenBank/DDBJ databases">
        <title>The endosymbiont of the kinetoplastid Bodo saltans is a Paracaedibacter-like alpha-proteobacterium possessing a putative toxin-antitoxin system.</title>
        <authorList>
            <person name="Midha S."/>
            <person name="Rigden D.J."/>
            <person name="Siozios S."/>
            <person name="Hurst G.D.D."/>
            <person name="Jackson A.P."/>
        </authorList>
    </citation>
    <scope>NUCLEOTIDE SEQUENCE [LARGE SCALE GENOMIC DNA]</scope>
    <source>
        <strain evidence="1">Lake Konstanz</strain>
    </source>
</reference>
<evidence type="ECO:0000313" key="1">
    <source>
        <dbReference type="EMBL" id="QOL19418.1"/>
    </source>
</evidence>
<accession>A0A7L9RSP7</accession>